<gene>
    <name evidence="2" type="ORF">WICPIJ_007408</name>
</gene>
<dbReference type="GO" id="GO:0070086">
    <property type="term" value="P:ubiquitin-dependent endocytosis"/>
    <property type="evidence" value="ECO:0007669"/>
    <property type="project" value="TreeGrafter"/>
</dbReference>
<dbReference type="EMBL" id="JAEUBG010004350">
    <property type="protein sequence ID" value="KAH3681618.1"/>
    <property type="molecule type" value="Genomic_DNA"/>
</dbReference>
<dbReference type="PANTHER" id="PTHR11188:SF17">
    <property type="entry name" value="FI21816P1"/>
    <property type="match status" value="1"/>
</dbReference>
<dbReference type="GO" id="GO:0005886">
    <property type="term" value="C:plasma membrane"/>
    <property type="evidence" value="ECO:0007669"/>
    <property type="project" value="TreeGrafter"/>
</dbReference>
<sequence length="412" mass="47170">MISLLPKKIFQSTKAPDYKLSLDLYLDSDTIYLKGLDDDERACASDSVLRGVLNVNVDHSYLLVESLKVRFVGKASDNHYYQDSQGKKLLKPVLTELINDTYEYDAKTLLKGTYNFPFQFLIDPKLPESIQFLYGSRNYYVEVEIKYSNQEVEILAHRDITIVRCPLANSPKYTEPIDARGCWRDLVPYDISIGSKIVLVDKPFGLNVNVYPQLKSPGSTATLKYIRIYLIQKIKCPQSVEDMSHTESLLDTQYYVITHKSCLNKVESFHPNEDGSINESLKITIPSVCQQFKVLPYNSNIGSHYSDHGDTSEPFTERAFKLSHYMQVAMGFDLHQSDAYSTEFKELTFKGKIHLVNPKIESNAPPPAYDSSEFNYSTKITREKSLSWLYTNGRLDMEQPPSYQKLVRLCNS</sequence>
<evidence type="ECO:0000313" key="3">
    <source>
        <dbReference type="Proteomes" id="UP000774326"/>
    </source>
</evidence>
<dbReference type="OrthoDB" id="2333384at2759"/>
<evidence type="ECO:0000313" key="2">
    <source>
        <dbReference type="EMBL" id="KAH3681618.1"/>
    </source>
</evidence>
<dbReference type="InterPro" id="IPR014752">
    <property type="entry name" value="Arrestin-like_C"/>
</dbReference>
<dbReference type="AlphaFoldDB" id="A0A9P8TJA5"/>
<reference evidence="2" key="2">
    <citation type="submission" date="2021-01" db="EMBL/GenBank/DDBJ databases">
        <authorList>
            <person name="Schikora-Tamarit M.A."/>
        </authorList>
    </citation>
    <scope>NUCLEOTIDE SEQUENCE</scope>
    <source>
        <strain evidence="2">CBS2887</strain>
    </source>
</reference>
<comment type="caution">
    <text evidence="2">The sequence shown here is derived from an EMBL/GenBank/DDBJ whole genome shotgun (WGS) entry which is preliminary data.</text>
</comment>
<dbReference type="GO" id="GO:0031625">
    <property type="term" value="F:ubiquitin protein ligase binding"/>
    <property type="evidence" value="ECO:0007669"/>
    <property type="project" value="TreeGrafter"/>
</dbReference>
<dbReference type="Pfam" id="PF00339">
    <property type="entry name" value="Arrestin_N"/>
    <property type="match status" value="1"/>
</dbReference>
<proteinExistence type="predicted"/>
<dbReference type="Proteomes" id="UP000774326">
    <property type="component" value="Unassembled WGS sequence"/>
</dbReference>
<accession>A0A9P8TJA5</accession>
<feature type="domain" description="Arrestin-like N-terminal" evidence="1">
    <location>
        <begin position="105"/>
        <end position="163"/>
    </location>
</feature>
<dbReference type="GO" id="GO:0005829">
    <property type="term" value="C:cytosol"/>
    <property type="evidence" value="ECO:0007669"/>
    <property type="project" value="TreeGrafter"/>
</dbReference>
<dbReference type="InterPro" id="IPR011021">
    <property type="entry name" value="Arrestin-like_N"/>
</dbReference>
<dbReference type="PANTHER" id="PTHR11188">
    <property type="entry name" value="ARRESTIN DOMAIN CONTAINING PROTEIN"/>
    <property type="match status" value="1"/>
</dbReference>
<keyword evidence="3" id="KW-1185">Reference proteome</keyword>
<dbReference type="GO" id="GO:0030674">
    <property type="term" value="F:protein-macromolecule adaptor activity"/>
    <property type="evidence" value="ECO:0007669"/>
    <property type="project" value="TreeGrafter"/>
</dbReference>
<reference evidence="2" key="1">
    <citation type="journal article" date="2021" name="Open Biol.">
        <title>Shared evolutionary footprints suggest mitochondrial oxidative damage underlies multiple complex I losses in fungi.</title>
        <authorList>
            <person name="Schikora-Tamarit M.A."/>
            <person name="Marcet-Houben M."/>
            <person name="Nosek J."/>
            <person name="Gabaldon T."/>
        </authorList>
    </citation>
    <scope>NUCLEOTIDE SEQUENCE</scope>
    <source>
        <strain evidence="2">CBS2887</strain>
    </source>
</reference>
<dbReference type="InterPro" id="IPR050357">
    <property type="entry name" value="Arrestin_domain-protein"/>
</dbReference>
<name>A0A9P8TJA5_WICPI</name>
<protein>
    <recommendedName>
        <fullName evidence="1">Arrestin-like N-terminal domain-containing protein</fullName>
    </recommendedName>
</protein>
<dbReference type="Gene3D" id="2.60.40.640">
    <property type="match status" value="1"/>
</dbReference>
<evidence type="ECO:0000259" key="1">
    <source>
        <dbReference type="Pfam" id="PF00339"/>
    </source>
</evidence>
<organism evidence="2 3">
    <name type="scientific">Wickerhamomyces pijperi</name>
    <name type="common">Yeast</name>
    <name type="synonym">Pichia pijperi</name>
    <dbReference type="NCBI Taxonomy" id="599730"/>
    <lineage>
        <taxon>Eukaryota</taxon>
        <taxon>Fungi</taxon>
        <taxon>Dikarya</taxon>
        <taxon>Ascomycota</taxon>
        <taxon>Saccharomycotina</taxon>
        <taxon>Saccharomycetes</taxon>
        <taxon>Phaffomycetales</taxon>
        <taxon>Wickerhamomycetaceae</taxon>
        <taxon>Wickerhamomyces</taxon>
    </lineage>
</organism>